<dbReference type="AlphaFoldDB" id="A0A5C5X3W3"/>
<comment type="caution">
    <text evidence="4">The sequence shown here is derived from an EMBL/GenBank/DDBJ whole genome shotgun (WGS) entry which is preliminary data.</text>
</comment>
<gene>
    <name evidence="4" type="ORF">KOR42_03680</name>
</gene>
<dbReference type="CDD" id="cd16027">
    <property type="entry name" value="SGSH"/>
    <property type="match status" value="1"/>
</dbReference>
<dbReference type="InterPro" id="IPR050738">
    <property type="entry name" value="Sulfatase"/>
</dbReference>
<dbReference type="Gene3D" id="1.25.10.10">
    <property type="entry name" value="Leucine-rich Repeat Variant"/>
    <property type="match status" value="1"/>
</dbReference>
<evidence type="ECO:0000313" key="4">
    <source>
        <dbReference type="EMBL" id="TWT57011.1"/>
    </source>
</evidence>
<evidence type="ECO:0000256" key="1">
    <source>
        <dbReference type="ARBA" id="ARBA00008779"/>
    </source>
</evidence>
<dbReference type="PANTHER" id="PTHR42693">
    <property type="entry name" value="ARYLSULFATASE FAMILY MEMBER"/>
    <property type="match status" value="1"/>
</dbReference>
<comment type="similarity">
    <text evidence="1">Belongs to the sulfatase family.</text>
</comment>
<dbReference type="Pfam" id="PF00884">
    <property type="entry name" value="Sulfatase"/>
    <property type="match status" value="1"/>
</dbReference>
<reference evidence="4 5" key="1">
    <citation type="submission" date="2019-02" db="EMBL/GenBank/DDBJ databases">
        <title>Deep-cultivation of Planctomycetes and their phenomic and genomic characterization uncovers novel biology.</title>
        <authorList>
            <person name="Wiegand S."/>
            <person name="Jogler M."/>
            <person name="Boedeker C."/>
            <person name="Pinto D."/>
            <person name="Vollmers J."/>
            <person name="Rivas-Marin E."/>
            <person name="Kohn T."/>
            <person name="Peeters S.H."/>
            <person name="Heuer A."/>
            <person name="Rast P."/>
            <person name="Oberbeckmann S."/>
            <person name="Bunk B."/>
            <person name="Jeske O."/>
            <person name="Meyerdierks A."/>
            <person name="Storesund J.E."/>
            <person name="Kallscheuer N."/>
            <person name="Luecker S."/>
            <person name="Lage O.M."/>
            <person name="Pohl T."/>
            <person name="Merkel B.J."/>
            <person name="Hornburger P."/>
            <person name="Mueller R.-W."/>
            <person name="Bruemmer F."/>
            <person name="Labrenz M."/>
            <person name="Spormann A.M."/>
            <person name="Op Den Camp H."/>
            <person name="Overmann J."/>
            <person name="Amann R."/>
            <person name="Jetten M.S.M."/>
            <person name="Mascher T."/>
            <person name="Medema M.H."/>
            <person name="Devos D.P."/>
            <person name="Kaster A.-K."/>
            <person name="Ovreas L."/>
            <person name="Rohde M."/>
            <person name="Galperin M.Y."/>
            <person name="Jogler C."/>
        </authorList>
    </citation>
    <scope>NUCLEOTIDE SEQUENCE [LARGE SCALE GENOMIC DNA]</scope>
    <source>
        <strain evidence="4 5">KOR42</strain>
    </source>
</reference>
<dbReference type="InterPro" id="IPR017850">
    <property type="entry name" value="Alkaline_phosphatase_core_sf"/>
</dbReference>
<sequence length="647" mass="72728">MEFQPHFSRDFLTILQGRLMSRTCLALLFSLCIPITALAAEQPNILWISAEDISTHLGCYDDPHAITPSLDKLADEGVRYSHAFTTAGVCAPCRSGIITGMYQTTLGTQHMRGNTTLPPQVRPFPILLREAGYFCTNNSKQDYQFKAPKETWDESNKNAHWRNRKNSDQPFFSVFNFTGCHESGIASTDKYETVTKDLSASERQNADELTTFPPYYPETKEAREDWKRNYELITALDHYAANLIDQLKEDGLYEKTIIFFWSDHGVGLPRAKRWLYDSGTHIPLIVRVPEPLRVDGQAVPGSVSDQLVSSIDFGPTVLNLAGIPTPKVMQGIPFLGQNLPPARDYVFGARDRMDERYDIIRMVRDHRFKYIRNYEPLKTYYQYMNTPEQGATMSSLRKGHLAGTLPPEAEAYFASTKPVEELYDCEADPHELNNLADNPEYSDTLEKLREVHLAWVKETRDLGLVAEPILVEREKELGHRYGILRGDGAHEAADKIAETANLASSGPKAMDELTDALEHEDSAVRYWAATGLGNIGLLASDSKPALEAHLNDESPVVQIAVARALSRMNSPEKALPVLTKQLAEGEQWERLHAAIVLDEMDELARPAIESMHAALEPRPDLYANGKYVVRVINRALNQLEGTNRKVP</sequence>
<keyword evidence="2" id="KW-0378">Hydrolase</keyword>
<evidence type="ECO:0000256" key="2">
    <source>
        <dbReference type="ARBA" id="ARBA00022801"/>
    </source>
</evidence>
<evidence type="ECO:0000313" key="5">
    <source>
        <dbReference type="Proteomes" id="UP000317243"/>
    </source>
</evidence>
<dbReference type="Gene3D" id="3.40.720.10">
    <property type="entry name" value="Alkaline Phosphatase, subunit A"/>
    <property type="match status" value="1"/>
</dbReference>
<feature type="domain" description="Sulfatase N-terminal" evidence="3">
    <location>
        <begin position="43"/>
        <end position="323"/>
    </location>
</feature>
<dbReference type="InterPro" id="IPR011989">
    <property type="entry name" value="ARM-like"/>
</dbReference>
<evidence type="ECO:0000259" key="3">
    <source>
        <dbReference type="Pfam" id="PF00884"/>
    </source>
</evidence>
<protein>
    <submittedName>
        <fullName evidence="4">Sulfatase</fullName>
    </submittedName>
</protein>
<dbReference type="GO" id="GO:0004065">
    <property type="term" value="F:arylsulfatase activity"/>
    <property type="evidence" value="ECO:0007669"/>
    <property type="project" value="TreeGrafter"/>
</dbReference>
<dbReference type="SUPFAM" id="SSF53649">
    <property type="entry name" value="Alkaline phosphatase-like"/>
    <property type="match status" value="1"/>
</dbReference>
<dbReference type="Pfam" id="PF13646">
    <property type="entry name" value="HEAT_2"/>
    <property type="match status" value="1"/>
</dbReference>
<dbReference type="PANTHER" id="PTHR42693:SF53">
    <property type="entry name" value="ENDO-4-O-SULFATASE"/>
    <property type="match status" value="1"/>
</dbReference>
<dbReference type="InterPro" id="IPR000917">
    <property type="entry name" value="Sulfatase_N"/>
</dbReference>
<name>A0A5C5X3W3_9PLAN</name>
<accession>A0A5C5X3W3</accession>
<keyword evidence="5" id="KW-1185">Reference proteome</keyword>
<proteinExistence type="inferred from homology"/>
<dbReference type="EMBL" id="SIHI01000001">
    <property type="protein sequence ID" value="TWT57011.1"/>
    <property type="molecule type" value="Genomic_DNA"/>
</dbReference>
<organism evidence="4 5">
    <name type="scientific">Thalassoglobus neptunius</name>
    <dbReference type="NCBI Taxonomy" id="1938619"/>
    <lineage>
        <taxon>Bacteria</taxon>
        <taxon>Pseudomonadati</taxon>
        <taxon>Planctomycetota</taxon>
        <taxon>Planctomycetia</taxon>
        <taxon>Planctomycetales</taxon>
        <taxon>Planctomycetaceae</taxon>
        <taxon>Thalassoglobus</taxon>
    </lineage>
</organism>
<dbReference type="Proteomes" id="UP000317243">
    <property type="component" value="Unassembled WGS sequence"/>
</dbReference>
<dbReference type="InterPro" id="IPR016024">
    <property type="entry name" value="ARM-type_fold"/>
</dbReference>
<dbReference type="SUPFAM" id="SSF48371">
    <property type="entry name" value="ARM repeat"/>
    <property type="match status" value="1"/>
</dbReference>